<evidence type="ECO:0000256" key="2">
    <source>
        <dbReference type="ARBA" id="ARBA00023306"/>
    </source>
</evidence>
<dbReference type="InterPro" id="IPR038090">
    <property type="entry name" value="Cdt1_C_WH_dom_sf"/>
</dbReference>
<evidence type="ECO:0000313" key="5">
    <source>
        <dbReference type="EMBL" id="KAG0323798.1"/>
    </source>
</evidence>
<evidence type="ECO:0000313" key="6">
    <source>
        <dbReference type="Proteomes" id="UP000738325"/>
    </source>
</evidence>
<comment type="similarity">
    <text evidence="1">Belongs to the Cdt1 family.</text>
</comment>
<dbReference type="InterPro" id="IPR014939">
    <property type="entry name" value="CDT1_Gemini-bd-like"/>
</dbReference>
<dbReference type="Proteomes" id="UP000738325">
    <property type="component" value="Unassembled WGS sequence"/>
</dbReference>
<keyword evidence="2" id="KW-0131">Cell cycle</keyword>
<feature type="compositionally biased region" description="Low complexity" evidence="3">
    <location>
        <begin position="80"/>
        <end position="95"/>
    </location>
</feature>
<feature type="region of interest" description="Disordered" evidence="3">
    <location>
        <begin position="227"/>
        <end position="246"/>
    </location>
</feature>
<feature type="compositionally biased region" description="Basic and acidic residues" evidence="3">
    <location>
        <begin position="48"/>
        <end position="71"/>
    </location>
</feature>
<evidence type="ECO:0000259" key="4">
    <source>
        <dbReference type="SMART" id="SM01075"/>
    </source>
</evidence>
<dbReference type="PANTHER" id="PTHR28637">
    <property type="entry name" value="DNA REPLICATION FACTOR CDT1"/>
    <property type="match status" value="1"/>
</dbReference>
<dbReference type="GO" id="GO:0030174">
    <property type="term" value="P:regulation of DNA-templated DNA replication initiation"/>
    <property type="evidence" value="ECO:0007669"/>
    <property type="project" value="InterPro"/>
</dbReference>
<keyword evidence="6" id="KW-1185">Reference proteome</keyword>
<dbReference type="GO" id="GO:0003677">
    <property type="term" value="F:DNA binding"/>
    <property type="evidence" value="ECO:0007669"/>
    <property type="project" value="InterPro"/>
</dbReference>
<dbReference type="Pfam" id="PF08839">
    <property type="entry name" value="CDT1"/>
    <property type="match status" value="1"/>
</dbReference>
<dbReference type="Gene3D" id="1.10.10.1420">
    <property type="entry name" value="DNA replication factor Cdt1, C-terminal WH domain"/>
    <property type="match status" value="1"/>
</dbReference>
<dbReference type="SMART" id="SM01075">
    <property type="entry name" value="CDT1"/>
    <property type="match status" value="1"/>
</dbReference>
<accession>A0A9P6RSB8</accession>
<dbReference type="AlphaFoldDB" id="A0A9P6RSB8"/>
<organism evidence="5 6">
    <name type="scientific">Dissophora globulifera</name>
    <dbReference type="NCBI Taxonomy" id="979702"/>
    <lineage>
        <taxon>Eukaryota</taxon>
        <taxon>Fungi</taxon>
        <taxon>Fungi incertae sedis</taxon>
        <taxon>Mucoromycota</taxon>
        <taxon>Mortierellomycotina</taxon>
        <taxon>Mortierellomycetes</taxon>
        <taxon>Mortierellales</taxon>
        <taxon>Mortierellaceae</taxon>
        <taxon>Dissophora</taxon>
    </lineage>
</organism>
<dbReference type="GO" id="GO:0000278">
    <property type="term" value="P:mitotic cell cycle"/>
    <property type="evidence" value="ECO:0007669"/>
    <property type="project" value="TreeGrafter"/>
</dbReference>
<dbReference type="InterPro" id="IPR045173">
    <property type="entry name" value="Cdt1"/>
</dbReference>
<sequence length="635" mass="70376">MRTLHSKRGTEELITDVSADPDAIVSVNNKDGKAKRPNVDEQQPTESDEPRPTTETEKQITGEKEHGEHTTARSTRILPTRSTRSATASRTVRKSSAITIPQTTLKITKQTSAGSIKTQRRLDFISVSARKVLGSASTNTTVDVEAGDVSADDASSGIDKEVEPSVEVPTKASTVDTTASNIILQTPALVEPLTVHAGEALSWNAHGHRDGDNHTPLETADAASTTANACNSNNNEKTDSSDNEDNIHPLARTVVTVAERPHRAVTEVDRPSTGTTIRSRNSLNGSSKIFRQAGAAHETIVDKPLPLPTHLRALHSIFEGLEEVMALTKAQGRHCFYHKLKRNVELQSSRNFDIKHLAQIKTILPEVYQLTSEPCLHDGKKIQSIKIDTLGVNEGPTPSFIPQGEVRKKLFIDRLIDHVQKHHQVFLISSTPARMNPYPLRWHPDFNLETVPEIDEAEMPLRKPTVVDVSNVDIRSLGRQREYPQQGKQEAPSFGSTVSVGDTKTGSVLSSLDLFKERVRRNQEMRQQTTGPTPLEKREALTASRLRWMFNVIEFKRVEVTPIASLVRDLVRSARSPTSEEEAKEGLEAMTRVLPEWCDIITLATGVDYFRIKEGKHDSKGLRTRLAENEIAKKK</sequence>
<name>A0A9P6RSB8_9FUNG</name>
<proteinExistence type="inferred from homology"/>
<evidence type="ECO:0000256" key="1">
    <source>
        <dbReference type="ARBA" id="ARBA00008356"/>
    </source>
</evidence>
<gene>
    <name evidence="5" type="primary">CDT1</name>
    <name evidence="5" type="ORF">BGZ99_002468</name>
</gene>
<feature type="compositionally biased region" description="Basic and acidic residues" evidence="3">
    <location>
        <begin position="30"/>
        <end position="39"/>
    </location>
</feature>
<dbReference type="GO" id="GO:0000076">
    <property type="term" value="P:DNA replication checkpoint signaling"/>
    <property type="evidence" value="ECO:0007669"/>
    <property type="project" value="TreeGrafter"/>
</dbReference>
<dbReference type="InterPro" id="IPR032054">
    <property type="entry name" value="Cdt1_C"/>
</dbReference>
<feature type="region of interest" description="Disordered" evidence="3">
    <location>
        <begin position="1"/>
        <end position="95"/>
    </location>
</feature>
<dbReference type="GO" id="GO:0070182">
    <property type="term" value="F:DNA polymerase binding"/>
    <property type="evidence" value="ECO:0007669"/>
    <property type="project" value="TreeGrafter"/>
</dbReference>
<dbReference type="EMBL" id="JAAAIP010000174">
    <property type="protein sequence ID" value="KAG0323798.1"/>
    <property type="molecule type" value="Genomic_DNA"/>
</dbReference>
<feature type="region of interest" description="Disordered" evidence="3">
    <location>
        <begin position="478"/>
        <end position="502"/>
    </location>
</feature>
<dbReference type="SUPFAM" id="SSF46785">
    <property type="entry name" value="Winged helix' DNA-binding domain"/>
    <property type="match status" value="1"/>
</dbReference>
<feature type="domain" description="CDT1 Geminin-binding" evidence="4">
    <location>
        <begin position="307"/>
        <end position="461"/>
    </location>
</feature>
<reference evidence="5" key="1">
    <citation type="journal article" date="2020" name="Fungal Divers.">
        <title>Resolving the Mortierellaceae phylogeny through synthesis of multi-gene phylogenetics and phylogenomics.</title>
        <authorList>
            <person name="Vandepol N."/>
            <person name="Liber J."/>
            <person name="Desiro A."/>
            <person name="Na H."/>
            <person name="Kennedy M."/>
            <person name="Barry K."/>
            <person name="Grigoriev I.V."/>
            <person name="Miller A.N."/>
            <person name="O'Donnell K."/>
            <person name="Stajich J.E."/>
            <person name="Bonito G."/>
        </authorList>
    </citation>
    <scope>NUCLEOTIDE SEQUENCE</scope>
    <source>
        <strain evidence="5">REB-010B</strain>
    </source>
</reference>
<dbReference type="OrthoDB" id="341730at2759"/>
<dbReference type="PANTHER" id="PTHR28637:SF1">
    <property type="entry name" value="DNA REPLICATION FACTOR CDT1"/>
    <property type="match status" value="1"/>
</dbReference>
<dbReference type="InterPro" id="IPR036390">
    <property type="entry name" value="WH_DNA-bd_sf"/>
</dbReference>
<dbReference type="Pfam" id="PF16679">
    <property type="entry name" value="CDT1_C"/>
    <property type="match status" value="1"/>
</dbReference>
<evidence type="ECO:0000256" key="3">
    <source>
        <dbReference type="SAM" id="MobiDB-lite"/>
    </source>
</evidence>
<dbReference type="GO" id="GO:0071163">
    <property type="term" value="P:DNA replication preinitiation complex assembly"/>
    <property type="evidence" value="ECO:0007669"/>
    <property type="project" value="InterPro"/>
</dbReference>
<feature type="region of interest" description="Disordered" evidence="3">
    <location>
        <begin position="150"/>
        <end position="172"/>
    </location>
</feature>
<protein>
    <submittedName>
        <fullName evidence="5">Replication licensing factor Cdt1</fullName>
    </submittedName>
</protein>
<dbReference type="GO" id="GO:0005634">
    <property type="term" value="C:nucleus"/>
    <property type="evidence" value="ECO:0007669"/>
    <property type="project" value="TreeGrafter"/>
</dbReference>
<comment type="caution">
    <text evidence="5">The sequence shown here is derived from an EMBL/GenBank/DDBJ whole genome shotgun (WGS) entry which is preliminary data.</text>
</comment>